<dbReference type="EMBL" id="BDGG01000004">
    <property type="protein sequence ID" value="GAU97130.1"/>
    <property type="molecule type" value="Genomic_DNA"/>
</dbReference>
<organism evidence="1 2">
    <name type="scientific">Ramazzottius varieornatus</name>
    <name type="common">Water bear</name>
    <name type="synonym">Tardigrade</name>
    <dbReference type="NCBI Taxonomy" id="947166"/>
    <lineage>
        <taxon>Eukaryota</taxon>
        <taxon>Metazoa</taxon>
        <taxon>Ecdysozoa</taxon>
        <taxon>Tardigrada</taxon>
        <taxon>Eutardigrada</taxon>
        <taxon>Parachela</taxon>
        <taxon>Hypsibioidea</taxon>
        <taxon>Ramazzottiidae</taxon>
        <taxon>Ramazzottius</taxon>
    </lineage>
</organism>
<dbReference type="Proteomes" id="UP000186922">
    <property type="component" value="Unassembled WGS sequence"/>
</dbReference>
<keyword evidence="2" id="KW-1185">Reference proteome</keyword>
<sequence>MEILIVFGLLMANEVIPAFKLAGRSEPSIRMELERPMVDTGYQKRGFHAKEGSMQHRKKGSMQHRPRCYFLVRQAK</sequence>
<protein>
    <submittedName>
        <fullName evidence="1">Uncharacterized protein</fullName>
    </submittedName>
</protein>
<gene>
    <name evidence="1" type="primary">RvY_08483-1</name>
    <name evidence="1" type="synonym">RvY_08483.1</name>
    <name evidence="1" type="ORF">RvY_08483</name>
</gene>
<accession>A0A1D1V893</accession>
<reference evidence="1 2" key="1">
    <citation type="journal article" date="2016" name="Nat. Commun.">
        <title>Extremotolerant tardigrade genome and improved radiotolerance of human cultured cells by tardigrade-unique protein.</title>
        <authorList>
            <person name="Hashimoto T."/>
            <person name="Horikawa D.D."/>
            <person name="Saito Y."/>
            <person name="Kuwahara H."/>
            <person name="Kozuka-Hata H."/>
            <person name="Shin-I T."/>
            <person name="Minakuchi Y."/>
            <person name="Ohishi K."/>
            <person name="Motoyama A."/>
            <person name="Aizu T."/>
            <person name="Enomoto A."/>
            <person name="Kondo K."/>
            <person name="Tanaka S."/>
            <person name="Hara Y."/>
            <person name="Koshikawa S."/>
            <person name="Sagara H."/>
            <person name="Miura T."/>
            <person name="Yokobori S."/>
            <person name="Miyagawa K."/>
            <person name="Suzuki Y."/>
            <person name="Kubo T."/>
            <person name="Oyama M."/>
            <person name="Kohara Y."/>
            <person name="Fujiyama A."/>
            <person name="Arakawa K."/>
            <person name="Katayama T."/>
            <person name="Toyoda A."/>
            <person name="Kunieda T."/>
        </authorList>
    </citation>
    <scope>NUCLEOTIDE SEQUENCE [LARGE SCALE GENOMIC DNA]</scope>
    <source>
        <strain evidence="1 2">YOKOZUNA-1</strain>
    </source>
</reference>
<evidence type="ECO:0000313" key="2">
    <source>
        <dbReference type="Proteomes" id="UP000186922"/>
    </source>
</evidence>
<evidence type="ECO:0000313" key="1">
    <source>
        <dbReference type="EMBL" id="GAU97130.1"/>
    </source>
</evidence>
<dbReference type="AlphaFoldDB" id="A0A1D1V893"/>
<proteinExistence type="predicted"/>
<comment type="caution">
    <text evidence="1">The sequence shown here is derived from an EMBL/GenBank/DDBJ whole genome shotgun (WGS) entry which is preliminary data.</text>
</comment>
<name>A0A1D1V893_RAMVA</name>